<gene>
    <name evidence="2" type="ORF">PIB30_095573</name>
</gene>
<name>A0ABU6QWJ4_9FABA</name>
<protein>
    <submittedName>
        <fullName evidence="2">Uncharacterized protein</fullName>
    </submittedName>
</protein>
<keyword evidence="3" id="KW-1185">Reference proteome</keyword>
<feature type="compositionally biased region" description="Polar residues" evidence="1">
    <location>
        <begin position="147"/>
        <end position="163"/>
    </location>
</feature>
<comment type="caution">
    <text evidence="2">The sequence shown here is derived from an EMBL/GenBank/DDBJ whole genome shotgun (WGS) entry which is preliminary data.</text>
</comment>
<evidence type="ECO:0000313" key="2">
    <source>
        <dbReference type="EMBL" id="MED6115948.1"/>
    </source>
</evidence>
<organism evidence="2 3">
    <name type="scientific">Stylosanthes scabra</name>
    <dbReference type="NCBI Taxonomy" id="79078"/>
    <lineage>
        <taxon>Eukaryota</taxon>
        <taxon>Viridiplantae</taxon>
        <taxon>Streptophyta</taxon>
        <taxon>Embryophyta</taxon>
        <taxon>Tracheophyta</taxon>
        <taxon>Spermatophyta</taxon>
        <taxon>Magnoliopsida</taxon>
        <taxon>eudicotyledons</taxon>
        <taxon>Gunneridae</taxon>
        <taxon>Pentapetalae</taxon>
        <taxon>rosids</taxon>
        <taxon>fabids</taxon>
        <taxon>Fabales</taxon>
        <taxon>Fabaceae</taxon>
        <taxon>Papilionoideae</taxon>
        <taxon>50 kb inversion clade</taxon>
        <taxon>dalbergioids sensu lato</taxon>
        <taxon>Dalbergieae</taxon>
        <taxon>Pterocarpus clade</taxon>
        <taxon>Stylosanthes</taxon>
    </lineage>
</organism>
<dbReference type="EMBL" id="JASCZI010002197">
    <property type="protein sequence ID" value="MED6115948.1"/>
    <property type="molecule type" value="Genomic_DNA"/>
</dbReference>
<feature type="region of interest" description="Disordered" evidence="1">
    <location>
        <begin position="77"/>
        <end position="163"/>
    </location>
</feature>
<feature type="compositionally biased region" description="Pro residues" evidence="1">
    <location>
        <begin position="78"/>
        <end position="120"/>
    </location>
</feature>
<accession>A0ABU6QWJ4</accession>
<evidence type="ECO:0000313" key="3">
    <source>
        <dbReference type="Proteomes" id="UP001341840"/>
    </source>
</evidence>
<dbReference type="Proteomes" id="UP001341840">
    <property type="component" value="Unassembled WGS sequence"/>
</dbReference>
<sequence>MGLMIIITSSDNVWRYDPASGTYIMGPPVSHSYFFDRPMAVPLMSPLFDPLNPFGDGTGFPVPIGDGTRLPVVIEVPLFPPGFGGPPPPPVFRPHPPPGFGGPPAPEFGQQPPPPVPQQHPPADGDQVAPPPAYRDISGPERELSDVTCSSTDDNGQVPSPLN</sequence>
<evidence type="ECO:0000256" key="1">
    <source>
        <dbReference type="SAM" id="MobiDB-lite"/>
    </source>
</evidence>
<reference evidence="2 3" key="1">
    <citation type="journal article" date="2023" name="Plants (Basel)">
        <title>Bridging the Gap: Combining Genomics and Transcriptomics Approaches to Understand Stylosanthes scabra, an Orphan Legume from the Brazilian Caatinga.</title>
        <authorList>
            <person name="Ferreira-Neto J.R.C."/>
            <person name="da Silva M.D."/>
            <person name="Binneck E."/>
            <person name="de Melo N.F."/>
            <person name="da Silva R.H."/>
            <person name="de Melo A.L.T.M."/>
            <person name="Pandolfi V."/>
            <person name="Bustamante F.O."/>
            <person name="Brasileiro-Vidal A.C."/>
            <person name="Benko-Iseppon A.M."/>
        </authorList>
    </citation>
    <scope>NUCLEOTIDE SEQUENCE [LARGE SCALE GENOMIC DNA]</scope>
    <source>
        <tissue evidence="2">Leaves</tissue>
    </source>
</reference>
<proteinExistence type="predicted"/>